<comment type="caution">
    <text evidence="6">The sequence shown here is derived from an EMBL/GenBank/DDBJ whole genome shotgun (WGS) entry which is preliminary data.</text>
</comment>
<dbReference type="Gene3D" id="3.40.640.10">
    <property type="entry name" value="Type I PLP-dependent aspartate aminotransferase-like (Major domain)"/>
    <property type="match status" value="1"/>
</dbReference>
<comment type="function">
    <text evidence="1 4">The glycine cleavage system catalyzes the degradation of glycine. The P protein binds the alpha-amino group of glycine through its pyridoxal phosphate cofactor; CO(2) is released and the remaining methylamine moiety is then transferred to the lipoamide cofactor of the H protein.</text>
</comment>
<organism evidence="6 7">
    <name type="scientific">Anaerovibrio slackiae</name>
    <dbReference type="NCBI Taxonomy" id="2652309"/>
    <lineage>
        <taxon>Bacteria</taxon>
        <taxon>Bacillati</taxon>
        <taxon>Bacillota</taxon>
        <taxon>Negativicutes</taxon>
        <taxon>Selenomonadales</taxon>
        <taxon>Selenomonadaceae</taxon>
        <taxon>Anaerovibrio</taxon>
    </lineage>
</organism>
<evidence type="ECO:0000256" key="1">
    <source>
        <dbReference type="ARBA" id="ARBA00003788"/>
    </source>
</evidence>
<reference evidence="6 7" key="1">
    <citation type="submission" date="2019-08" db="EMBL/GenBank/DDBJ databases">
        <title>In-depth cultivation of the pig gut microbiome towards novel bacterial diversity and tailored functional studies.</title>
        <authorList>
            <person name="Wylensek D."/>
            <person name="Hitch T.C.A."/>
            <person name="Clavel T."/>
        </authorList>
    </citation>
    <scope>NUCLEOTIDE SEQUENCE [LARGE SCALE GENOMIC DNA]</scope>
    <source>
        <strain evidence="6 7">WCA-693-APC-5D-A</strain>
    </source>
</reference>
<keyword evidence="7" id="KW-1185">Reference proteome</keyword>
<accession>A0A6I2UL71</accession>
<comment type="catalytic activity">
    <reaction evidence="3 4">
        <text>N(6)-[(R)-lipoyl]-L-lysyl-[glycine-cleavage complex H protein] + glycine + H(+) = N(6)-[(R)-S(8)-aminomethyldihydrolipoyl]-L-lysyl-[glycine-cleavage complex H protein] + CO2</text>
        <dbReference type="Rhea" id="RHEA:24304"/>
        <dbReference type="Rhea" id="RHEA-COMP:10494"/>
        <dbReference type="Rhea" id="RHEA-COMP:10495"/>
        <dbReference type="ChEBI" id="CHEBI:15378"/>
        <dbReference type="ChEBI" id="CHEBI:16526"/>
        <dbReference type="ChEBI" id="CHEBI:57305"/>
        <dbReference type="ChEBI" id="CHEBI:83099"/>
        <dbReference type="ChEBI" id="CHEBI:83143"/>
        <dbReference type="EC" id="1.4.4.2"/>
    </reaction>
</comment>
<dbReference type="InterPro" id="IPR015421">
    <property type="entry name" value="PyrdxlP-dep_Trfase_major"/>
</dbReference>
<dbReference type="Gene3D" id="3.90.1150.10">
    <property type="entry name" value="Aspartate Aminotransferase, domain 1"/>
    <property type="match status" value="1"/>
</dbReference>
<dbReference type="EC" id="1.4.4.2" evidence="4"/>
<dbReference type="InterPro" id="IPR015422">
    <property type="entry name" value="PyrdxlP-dep_Trfase_small"/>
</dbReference>
<evidence type="ECO:0000313" key="6">
    <source>
        <dbReference type="EMBL" id="MSU09891.1"/>
    </source>
</evidence>
<evidence type="ECO:0000313" key="7">
    <source>
        <dbReference type="Proteomes" id="UP000433181"/>
    </source>
</evidence>
<gene>
    <name evidence="4" type="primary">gcvPA</name>
    <name evidence="6" type="ORF">FYJ84_13000</name>
</gene>
<feature type="domain" description="Glycine cleavage system P-protein N-terminal" evidence="5">
    <location>
        <begin position="3"/>
        <end position="431"/>
    </location>
</feature>
<name>A0A6I2UL71_9FIRM</name>
<comment type="subunit">
    <text evidence="4">The glycine cleavage system is composed of four proteins: P, T, L and H. In this organism, the P 'protein' is a heterodimer of two subunits.</text>
</comment>
<dbReference type="EMBL" id="VUNR01000039">
    <property type="protein sequence ID" value="MSU09891.1"/>
    <property type="molecule type" value="Genomic_DNA"/>
</dbReference>
<comment type="similarity">
    <text evidence="4">Belongs to the GcvP family. N-terminal subunit subfamily.</text>
</comment>
<dbReference type="InterPro" id="IPR023010">
    <property type="entry name" value="GcvPA"/>
</dbReference>
<dbReference type="PANTHER" id="PTHR42806:SF1">
    <property type="entry name" value="GLYCINE DEHYDROGENASE (DECARBOXYLATING)"/>
    <property type="match status" value="1"/>
</dbReference>
<dbReference type="NCBIfam" id="NF001696">
    <property type="entry name" value="PRK00451.1"/>
    <property type="match status" value="1"/>
</dbReference>
<dbReference type="PANTHER" id="PTHR42806">
    <property type="entry name" value="GLYCINE CLEAVAGE SYSTEM P-PROTEIN"/>
    <property type="match status" value="1"/>
</dbReference>
<keyword evidence="2 4" id="KW-0560">Oxidoreductase</keyword>
<sequence>MGSYIPSTRQERQEMLSAIGMSSTDELYAAVPESVRLKELNIPEGCTELEVREKITGMAGKNKVFSSIFRGAGAYNHYIPSIVKTVTSKEEFVTAYTPYQAEISQGVLQSIFEYQTEMCQLTGMDVSNASVYDGAVAAAEAVFMCQERKKQGVIVSGAVDPKVLAVIKTYCASRSVEVKVLPVADYATDIEALKSALDKTSACVYVQSPNYYGVIEDMEAVVAAAHEAGAKVIMGVNPIALGLLKTPGEYGVDIAVGEGQPLGMPLGFGGPYLGFMTATSAMVRKLPGRIVGETKDANGKRCYVLTLQAREQHIRREKASSNICSNEALCAMTAAVYLAAMGPKGIRQAAVNSAAHAHYLAEELCKIPGFSLVTDKPFFHEFVTTTPIPAKILEEDLAAEGILGGLPVEDGILWCCTELCTKEKIDKLIQVIKAVCQEVA</sequence>
<protein>
    <recommendedName>
        <fullName evidence="4">Probable glycine dehydrogenase (decarboxylating) subunit 1</fullName>
        <ecNumber evidence="4">1.4.4.2</ecNumber>
    </recommendedName>
    <alternativeName>
        <fullName evidence="4">Glycine cleavage system P-protein subunit 1</fullName>
    </alternativeName>
    <alternativeName>
        <fullName evidence="4">Glycine decarboxylase subunit 1</fullName>
    </alternativeName>
    <alternativeName>
        <fullName evidence="4">Glycine dehydrogenase (aminomethyl-transferring) subunit 1</fullName>
    </alternativeName>
</protein>
<evidence type="ECO:0000256" key="3">
    <source>
        <dbReference type="ARBA" id="ARBA00049026"/>
    </source>
</evidence>
<dbReference type="Pfam" id="PF02347">
    <property type="entry name" value="GDC-P"/>
    <property type="match status" value="1"/>
</dbReference>
<dbReference type="GO" id="GO:0019464">
    <property type="term" value="P:glycine decarboxylation via glycine cleavage system"/>
    <property type="evidence" value="ECO:0007669"/>
    <property type="project" value="UniProtKB-UniRule"/>
</dbReference>
<evidence type="ECO:0000256" key="2">
    <source>
        <dbReference type="ARBA" id="ARBA00023002"/>
    </source>
</evidence>
<dbReference type="SUPFAM" id="SSF53383">
    <property type="entry name" value="PLP-dependent transferases"/>
    <property type="match status" value="1"/>
</dbReference>
<dbReference type="CDD" id="cd00613">
    <property type="entry name" value="GDC-P"/>
    <property type="match status" value="1"/>
</dbReference>
<dbReference type="GO" id="GO:0004375">
    <property type="term" value="F:glycine dehydrogenase (decarboxylating) activity"/>
    <property type="evidence" value="ECO:0007669"/>
    <property type="project" value="UniProtKB-EC"/>
</dbReference>
<dbReference type="GeneID" id="96779844"/>
<dbReference type="AlphaFoldDB" id="A0A6I2UL71"/>
<dbReference type="InterPro" id="IPR049315">
    <property type="entry name" value="GDC-P_N"/>
</dbReference>
<dbReference type="Proteomes" id="UP000433181">
    <property type="component" value="Unassembled WGS sequence"/>
</dbReference>
<dbReference type="PIRSF" id="PIRSF006815">
    <property type="entry name" value="GcvPA"/>
    <property type="match status" value="1"/>
</dbReference>
<dbReference type="InterPro" id="IPR015424">
    <property type="entry name" value="PyrdxlP-dep_Trfase"/>
</dbReference>
<dbReference type="InterPro" id="IPR020581">
    <property type="entry name" value="GDC_P"/>
</dbReference>
<dbReference type="HAMAP" id="MF_00712">
    <property type="entry name" value="GcvPA"/>
    <property type="match status" value="1"/>
</dbReference>
<evidence type="ECO:0000256" key="4">
    <source>
        <dbReference type="HAMAP-Rule" id="MF_00712"/>
    </source>
</evidence>
<dbReference type="RefSeq" id="WP_154408053.1">
    <property type="nucleotide sequence ID" value="NZ_JBGUTX010000086.1"/>
</dbReference>
<dbReference type="GO" id="GO:0009116">
    <property type="term" value="P:nucleoside metabolic process"/>
    <property type="evidence" value="ECO:0007669"/>
    <property type="project" value="InterPro"/>
</dbReference>
<proteinExistence type="inferred from homology"/>
<evidence type="ECO:0000259" key="5">
    <source>
        <dbReference type="Pfam" id="PF02347"/>
    </source>
</evidence>